<dbReference type="PANTHER" id="PTHR44103:SF1">
    <property type="entry name" value="PROPROTEIN CONVERTASE P"/>
    <property type="match status" value="1"/>
</dbReference>
<dbReference type="AlphaFoldDB" id="A0A381TRY2"/>
<dbReference type="InterPro" id="IPR013517">
    <property type="entry name" value="FG-GAP"/>
</dbReference>
<evidence type="ECO:0000313" key="2">
    <source>
        <dbReference type="EMBL" id="SVA18221.1"/>
    </source>
</evidence>
<name>A0A381TRY2_9ZZZZ</name>
<feature type="non-terminal residue" evidence="2">
    <location>
        <position position="1"/>
    </location>
</feature>
<accession>A0A381TRY2</accession>
<evidence type="ECO:0008006" key="3">
    <source>
        <dbReference type="Google" id="ProtNLM"/>
    </source>
</evidence>
<proteinExistence type="predicted"/>
<dbReference type="InterPro" id="IPR028994">
    <property type="entry name" value="Integrin_alpha_N"/>
</dbReference>
<protein>
    <recommendedName>
        <fullName evidence="3">VCBS repeat-containing protein</fullName>
    </recommendedName>
</protein>
<organism evidence="2">
    <name type="scientific">marine metagenome</name>
    <dbReference type="NCBI Taxonomy" id="408172"/>
    <lineage>
        <taxon>unclassified sequences</taxon>
        <taxon>metagenomes</taxon>
        <taxon>ecological metagenomes</taxon>
    </lineage>
</organism>
<evidence type="ECO:0000256" key="1">
    <source>
        <dbReference type="ARBA" id="ARBA00022729"/>
    </source>
</evidence>
<reference evidence="2" key="1">
    <citation type="submission" date="2018-05" db="EMBL/GenBank/DDBJ databases">
        <authorList>
            <person name="Lanie J.A."/>
            <person name="Ng W.-L."/>
            <person name="Kazmierczak K.M."/>
            <person name="Andrzejewski T.M."/>
            <person name="Davidsen T.M."/>
            <person name="Wayne K.J."/>
            <person name="Tettelin H."/>
            <person name="Glass J.I."/>
            <person name="Rusch D."/>
            <person name="Podicherti R."/>
            <person name="Tsui H.-C.T."/>
            <person name="Winkler M.E."/>
        </authorList>
    </citation>
    <scope>NUCLEOTIDE SEQUENCE</scope>
</reference>
<keyword evidence="1" id="KW-0732">Signal</keyword>
<sequence length="397" mass="43181">MRKDLWIAALLILAHTTTSYSQMTVGDTPTRAHAADGSFISWKEHIIDDRTSSGVPFSGSDGLEMADLDRDGIDDIVSVHESDSTYDSTTPGETPPAMGHVRIAFGSNDPDSWTNITLAEGVEASAAEDAAIADVNGDGFPDIMIAAELSHLIYFQNPGQDIRNRVWERLILPMTQGRGSYIRVFLADLDGDGRPEAIAPNKGAQRPTIADYRRSTAASIYKFAGDPLNGSSWQEIELGRFSNPRNSEPIDIDQDGDLDIIVGSNGENRIILFENIDPNKLSFEEHAIGVYGPGTNGFNMEFIDINKDGRLDIIGGSGRTLSWLEQPENVDHAWISRSIGSFAPDSMTGFEIADINDDGLVDIIAGSYSRGPRMGDGEVDKNDSLGRIGWFENPGEI</sequence>
<gene>
    <name evidence="2" type="ORF">METZ01_LOCUS71075</name>
</gene>
<feature type="non-terminal residue" evidence="2">
    <location>
        <position position="397"/>
    </location>
</feature>
<dbReference type="EMBL" id="UINC01004979">
    <property type="protein sequence ID" value="SVA18221.1"/>
    <property type="molecule type" value="Genomic_DNA"/>
</dbReference>
<dbReference type="Gene3D" id="2.130.10.130">
    <property type="entry name" value="Integrin alpha, N-terminal"/>
    <property type="match status" value="2"/>
</dbReference>
<dbReference type="SUPFAM" id="SSF69318">
    <property type="entry name" value="Integrin alpha N-terminal domain"/>
    <property type="match status" value="1"/>
</dbReference>
<dbReference type="PANTHER" id="PTHR44103">
    <property type="entry name" value="PROPROTEIN CONVERTASE P"/>
    <property type="match status" value="1"/>
</dbReference>
<dbReference type="Pfam" id="PF13517">
    <property type="entry name" value="FG-GAP_3"/>
    <property type="match status" value="2"/>
</dbReference>